<feature type="domain" description="CRAL-TRIO" evidence="11">
    <location>
        <begin position="148"/>
        <end position="322"/>
    </location>
</feature>
<comment type="similarity">
    <text evidence="2">Belongs to the SKN1/KRE6 family.</text>
</comment>
<evidence type="ECO:0000256" key="4">
    <source>
        <dbReference type="ARBA" id="ARBA00022968"/>
    </source>
</evidence>
<proteinExistence type="inferred from homology"/>
<feature type="transmembrane region" description="Helical" evidence="9">
    <location>
        <begin position="792"/>
        <end position="813"/>
    </location>
</feature>
<evidence type="ECO:0008006" key="15">
    <source>
        <dbReference type="Google" id="ProtNLM"/>
    </source>
</evidence>
<evidence type="ECO:0000256" key="1">
    <source>
        <dbReference type="ARBA" id="ARBA00004606"/>
    </source>
</evidence>
<feature type="domain" description="GH16" evidence="12">
    <location>
        <begin position="251"/>
        <end position="688"/>
    </location>
</feature>
<keyword evidence="5 9" id="KW-1133">Transmembrane helix</keyword>
<comment type="subcellular location">
    <subcellularLocation>
        <location evidence="1">Membrane</location>
        <topology evidence="1">Single-pass type II membrane protein</topology>
    </subcellularLocation>
</comment>
<feature type="signal peptide" evidence="10">
    <location>
        <begin position="1"/>
        <end position="16"/>
    </location>
</feature>
<name>F0Y0X7_AURAN</name>
<evidence type="ECO:0000259" key="11">
    <source>
        <dbReference type="PROSITE" id="PS50191"/>
    </source>
</evidence>
<dbReference type="InterPro" id="IPR013320">
    <property type="entry name" value="ConA-like_dom_sf"/>
</dbReference>
<dbReference type="GeneID" id="20227947"/>
<keyword evidence="3 9" id="KW-0812">Transmembrane</keyword>
<dbReference type="PANTHER" id="PTHR31361">
    <property type="entry name" value="BETA-GLUCAN SYNTHESIS-ASSOCIATED PROTEIN KRE6-RELATED"/>
    <property type="match status" value="1"/>
</dbReference>
<gene>
    <name evidence="13" type="ORF">AURANDRAFT_70840</name>
</gene>
<dbReference type="InParanoid" id="F0Y0X7"/>
<evidence type="ECO:0000256" key="8">
    <source>
        <dbReference type="ARBA" id="ARBA00023316"/>
    </source>
</evidence>
<dbReference type="GO" id="GO:0005789">
    <property type="term" value="C:endoplasmic reticulum membrane"/>
    <property type="evidence" value="ECO:0007669"/>
    <property type="project" value="TreeGrafter"/>
</dbReference>
<dbReference type="InterPro" id="IPR005629">
    <property type="entry name" value="Skn1/Kre6/Sbg1"/>
</dbReference>
<evidence type="ECO:0000256" key="10">
    <source>
        <dbReference type="SAM" id="SignalP"/>
    </source>
</evidence>
<keyword evidence="4" id="KW-0735">Signal-anchor</keyword>
<protein>
    <recommendedName>
        <fullName evidence="15">GH16 domain-containing protein</fullName>
    </recommendedName>
</protein>
<keyword evidence="14" id="KW-1185">Reference proteome</keyword>
<dbReference type="SUPFAM" id="SSF49899">
    <property type="entry name" value="Concanavalin A-like lectins/glucanases"/>
    <property type="match status" value="1"/>
</dbReference>
<evidence type="ECO:0000313" key="13">
    <source>
        <dbReference type="EMBL" id="EGB11663.1"/>
    </source>
</evidence>
<dbReference type="GO" id="GO:0071555">
    <property type="term" value="P:cell wall organization"/>
    <property type="evidence" value="ECO:0007669"/>
    <property type="project" value="UniProtKB-KW"/>
</dbReference>
<dbReference type="eggNOG" id="ENOG502QR13">
    <property type="taxonomic scope" value="Eukaryota"/>
</dbReference>
<dbReference type="RefSeq" id="XP_009034007.1">
    <property type="nucleotide sequence ID" value="XM_009035759.1"/>
</dbReference>
<evidence type="ECO:0000313" key="14">
    <source>
        <dbReference type="Proteomes" id="UP000002729"/>
    </source>
</evidence>
<evidence type="ECO:0000256" key="6">
    <source>
        <dbReference type="ARBA" id="ARBA00023136"/>
    </source>
</evidence>
<feature type="chain" id="PRO_5003262610" description="GH16 domain-containing protein" evidence="10">
    <location>
        <begin position="17"/>
        <end position="820"/>
    </location>
</feature>
<dbReference type="KEGG" id="aaf:AURANDRAFT_70840"/>
<evidence type="ECO:0000256" key="2">
    <source>
        <dbReference type="ARBA" id="ARBA00010962"/>
    </source>
</evidence>
<dbReference type="OrthoDB" id="412647at2759"/>
<dbReference type="PROSITE" id="PS50191">
    <property type="entry name" value="CRAL_TRIO"/>
    <property type="match status" value="1"/>
</dbReference>
<dbReference type="InterPro" id="IPR001251">
    <property type="entry name" value="CRAL-TRIO_dom"/>
</dbReference>
<accession>F0Y0X7</accession>
<dbReference type="SUPFAM" id="SSF52087">
    <property type="entry name" value="CRAL/TRIO domain"/>
    <property type="match status" value="1"/>
</dbReference>
<dbReference type="GO" id="GO:0006078">
    <property type="term" value="P:(1-&gt;6)-beta-D-glucan biosynthetic process"/>
    <property type="evidence" value="ECO:0007669"/>
    <property type="project" value="TreeGrafter"/>
</dbReference>
<keyword evidence="7" id="KW-0325">Glycoprotein</keyword>
<evidence type="ECO:0000259" key="12">
    <source>
        <dbReference type="PROSITE" id="PS51762"/>
    </source>
</evidence>
<evidence type="ECO:0000256" key="5">
    <source>
        <dbReference type="ARBA" id="ARBA00022989"/>
    </source>
</evidence>
<dbReference type="Proteomes" id="UP000002729">
    <property type="component" value="Unassembled WGS sequence"/>
</dbReference>
<dbReference type="EMBL" id="GL833122">
    <property type="protein sequence ID" value="EGB11663.1"/>
    <property type="molecule type" value="Genomic_DNA"/>
</dbReference>
<evidence type="ECO:0000256" key="9">
    <source>
        <dbReference type="SAM" id="Phobius"/>
    </source>
</evidence>
<dbReference type="AlphaFoldDB" id="F0Y0X7"/>
<dbReference type="GO" id="GO:0005886">
    <property type="term" value="C:plasma membrane"/>
    <property type="evidence" value="ECO:0007669"/>
    <property type="project" value="TreeGrafter"/>
</dbReference>
<keyword evidence="6 9" id="KW-0472">Membrane</keyword>
<organism evidence="14">
    <name type="scientific">Aureococcus anophagefferens</name>
    <name type="common">Harmful bloom alga</name>
    <dbReference type="NCBI Taxonomy" id="44056"/>
    <lineage>
        <taxon>Eukaryota</taxon>
        <taxon>Sar</taxon>
        <taxon>Stramenopiles</taxon>
        <taxon>Ochrophyta</taxon>
        <taxon>Pelagophyceae</taxon>
        <taxon>Pelagomonadales</taxon>
        <taxon>Pelagomonadaceae</taxon>
        <taxon>Aureococcus</taxon>
    </lineage>
</organism>
<sequence length="820" mass="88414">MRAVTLLIALPAALHAFRAPTPLLRPNIAVAATPVSELLAGEVAVGDASMTRAAVVADLAARTEACRAPAADVLPYATDDERDAWLLRFCAEAEDVDLDAVAARVEASVAWRLGEGKPIVEAARDAVAAATATPGSWDNGPVLAAAPHSAKIEPWVPAGKLMTMRGAGGLVYAIRAGLIDDKGLMADVDADALSSFFLYAKAVNERVVAALTARTGELATVVTVNDLQGVDLFGDASFRNALSAASKQGDAIFPGLSGPTVLLNLPRLLGALVKLFTPLFPPAVRKKLKFDSFDIGAEDALLDAGGKAKLLAYLDDTLFEAEGRTFRDGEDPRWTAIHKNDYTNKALQFYHEDYVTTSGGSLNITTTPEHTKFESHQIKDKKHVRVTVKKTYRSGMVQGWNKFCFTGGILEIRAKLPGRYDVGGLWPGMWMMGNLARATYVASSNHMWPFSYEACARKDQRRQEINGCMPRPHFGLNPDQGRGAPEIDLLEVMPGEGWLPWGLKKPYYSTSLQLAPAAPIRPFNGAKPAPGTWYEHLRYGPNTSQNVFFYGMRLDHGSDEESYWADAVSGNTPIGASEFEDFHTYRLEWKPKGSIDWYKDGKFLYGIDDASISSLTGGQVPDEPMYLLLNTAMSSTWGFPAPCPPGCACDCQDCAEEKCACGIAPGFCASLPASFLVDYVRVYQDRGDRAASLGCDTASHPSKAFIEAHEHRYVDPDRPGRAPLERVATGGGRCATDDDCGGRPAGACRRRRCACGAGRAGPRCLAPAGADDARRGRGRFWRLPAPAVPPQLAATGLALVAAFVALARARALAFKAERRR</sequence>
<dbReference type="Gene3D" id="3.40.525.10">
    <property type="entry name" value="CRAL-TRIO lipid binding domain"/>
    <property type="match status" value="1"/>
</dbReference>
<keyword evidence="8" id="KW-0961">Cell wall biogenesis/degradation</keyword>
<dbReference type="Gene3D" id="2.60.120.200">
    <property type="match status" value="1"/>
</dbReference>
<keyword evidence="10" id="KW-0732">Signal</keyword>
<dbReference type="GO" id="GO:0015926">
    <property type="term" value="F:glucosidase activity"/>
    <property type="evidence" value="ECO:0007669"/>
    <property type="project" value="TreeGrafter"/>
</dbReference>
<dbReference type="Pfam" id="PF03935">
    <property type="entry name" value="SKN1_KRE6_Sbg1"/>
    <property type="match status" value="1"/>
</dbReference>
<dbReference type="InterPro" id="IPR000757">
    <property type="entry name" value="Beta-glucanase-like"/>
</dbReference>
<reference evidence="13 14" key="1">
    <citation type="journal article" date="2011" name="Proc. Natl. Acad. Sci. U.S.A.">
        <title>Niche of harmful alga Aureococcus anophagefferens revealed through ecogenomics.</title>
        <authorList>
            <person name="Gobler C.J."/>
            <person name="Berry D.L."/>
            <person name="Dyhrman S.T."/>
            <person name="Wilhelm S.W."/>
            <person name="Salamov A."/>
            <person name="Lobanov A.V."/>
            <person name="Zhang Y."/>
            <person name="Collier J.L."/>
            <person name="Wurch L.L."/>
            <person name="Kustka A.B."/>
            <person name="Dill B.D."/>
            <person name="Shah M."/>
            <person name="VerBerkmoes N.C."/>
            <person name="Kuo A."/>
            <person name="Terry A."/>
            <person name="Pangilinan J."/>
            <person name="Lindquist E.A."/>
            <person name="Lucas S."/>
            <person name="Paulsen I.T."/>
            <person name="Hattenrath-Lehmann T.K."/>
            <person name="Talmage S.C."/>
            <person name="Walker E.A."/>
            <person name="Koch F."/>
            <person name="Burson A.M."/>
            <person name="Marcoval M.A."/>
            <person name="Tang Y.Z."/>
            <person name="Lecleir G.R."/>
            <person name="Coyne K.J."/>
            <person name="Berg G.M."/>
            <person name="Bertrand E.M."/>
            <person name="Saito M.A."/>
            <person name="Gladyshev V.N."/>
            <person name="Grigoriev I.V."/>
        </authorList>
    </citation>
    <scope>NUCLEOTIDE SEQUENCE [LARGE SCALE GENOMIC DNA]</scope>
    <source>
        <strain evidence="14">CCMP 1984</strain>
    </source>
</reference>
<dbReference type="InterPro" id="IPR036865">
    <property type="entry name" value="CRAL-TRIO_dom_sf"/>
</dbReference>
<dbReference type="PANTHER" id="PTHR31361:SF1">
    <property type="entry name" value="BETA-GLUCAN SYNTHESIS-ASSOCIATED PROTEIN KRE6-RELATED"/>
    <property type="match status" value="1"/>
</dbReference>
<dbReference type="PROSITE" id="PS51762">
    <property type="entry name" value="GH16_2"/>
    <property type="match status" value="1"/>
</dbReference>
<evidence type="ECO:0000256" key="3">
    <source>
        <dbReference type="ARBA" id="ARBA00022692"/>
    </source>
</evidence>
<evidence type="ECO:0000256" key="7">
    <source>
        <dbReference type="ARBA" id="ARBA00023180"/>
    </source>
</evidence>